<feature type="compositionally biased region" description="Basic and acidic residues" evidence="1">
    <location>
        <begin position="90"/>
        <end position="112"/>
    </location>
</feature>
<dbReference type="EMBL" id="HBEK01010364">
    <property type="protein sequence ID" value="CAD8395702.1"/>
    <property type="molecule type" value="Transcribed_RNA"/>
</dbReference>
<feature type="region of interest" description="Disordered" evidence="1">
    <location>
        <begin position="1"/>
        <end position="145"/>
    </location>
</feature>
<proteinExistence type="predicted"/>
<feature type="compositionally biased region" description="Polar residues" evidence="1">
    <location>
        <begin position="1"/>
        <end position="10"/>
    </location>
</feature>
<organism evidence="2">
    <name type="scientific">Rhodosorus marinus</name>
    <dbReference type="NCBI Taxonomy" id="101924"/>
    <lineage>
        <taxon>Eukaryota</taxon>
        <taxon>Rhodophyta</taxon>
        <taxon>Stylonematophyceae</taxon>
        <taxon>Stylonematales</taxon>
        <taxon>Stylonemataceae</taxon>
        <taxon>Rhodosorus</taxon>
    </lineage>
</organism>
<protein>
    <submittedName>
        <fullName evidence="2">Uncharacterized protein</fullName>
    </submittedName>
</protein>
<name>A0A7S0BJ93_9RHOD</name>
<sequence>MLYALWTNSKRSCDLLAPEETKTNPTRPLPDPSSKASQKKRKLKAKKKRKQRRQKNGNQPQKDIEREVHAKSERSSDRSSAQHWVHTKSPRTENGDESNGAERNRRSPDGTPKRTKTVRFSLEDNQVHILPKTKRKRKVNRSLFF</sequence>
<reference evidence="2" key="1">
    <citation type="submission" date="2021-01" db="EMBL/GenBank/DDBJ databases">
        <authorList>
            <person name="Corre E."/>
            <person name="Pelletier E."/>
            <person name="Niang G."/>
            <person name="Scheremetjew M."/>
            <person name="Finn R."/>
            <person name="Kale V."/>
            <person name="Holt S."/>
            <person name="Cochrane G."/>
            <person name="Meng A."/>
            <person name="Brown T."/>
            <person name="Cohen L."/>
        </authorList>
    </citation>
    <scope>NUCLEOTIDE SEQUENCE</scope>
    <source>
        <strain evidence="2">UTEX LB 2760</strain>
    </source>
</reference>
<dbReference type="AlphaFoldDB" id="A0A7S0BJ93"/>
<gene>
    <name evidence="2" type="ORF">RMAR0315_LOCUS5688</name>
</gene>
<feature type="compositionally biased region" description="Basic residues" evidence="1">
    <location>
        <begin position="37"/>
        <end position="55"/>
    </location>
</feature>
<evidence type="ECO:0000256" key="1">
    <source>
        <dbReference type="SAM" id="MobiDB-lite"/>
    </source>
</evidence>
<evidence type="ECO:0000313" key="2">
    <source>
        <dbReference type="EMBL" id="CAD8395702.1"/>
    </source>
</evidence>
<accession>A0A7S0BJ93</accession>
<feature type="compositionally biased region" description="Basic and acidic residues" evidence="1">
    <location>
        <begin position="62"/>
        <end position="77"/>
    </location>
</feature>
<feature type="compositionally biased region" description="Basic residues" evidence="1">
    <location>
        <begin position="131"/>
        <end position="145"/>
    </location>
</feature>